<gene>
    <name evidence="6" type="ORF">RFULGI_LOCUS1988</name>
</gene>
<dbReference type="Pfam" id="PF17954">
    <property type="entry name" value="Pirin_C_2"/>
    <property type="match status" value="1"/>
</dbReference>
<evidence type="ECO:0000259" key="4">
    <source>
        <dbReference type="Pfam" id="PF02678"/>
    </source>
</evidence>
<comment type="similarity">
    <text evidence="1 3">Belongs to the pirin family.</text>
</comment>
<dbReference type="Pfam" id="PF02678">
    <property type="entry name" value="Pirin"/>
    <property type="match status" value="1"/>
</dbReference>
<dbReference type="GO" id="GO:0046872">
    <property type="term" value="F:metal ion binding"/>
    <property type="evidence" value="ECO:0007669"/>
    <property type="project" value="UniProtKB-KW"/>
</dbReference>
<keyword evidence="2" id="KW-0408">Iron</keyword>
<dbReference type="InterPro" id="IPR011051">
    <property type="entry name" value="RmlC_Cupin_sf"/>
</dbReference>
<evidence type="ECO:0000313" key="7">
    <source>
        <dbReference type="Proteomes" id="UP000789396"/>
    </source>
</evidence>
<feature type="domain" description="Pirin N-terminal" evidence="4">
    <location>
        <begin position="5"/>
        <end position="69"/>
    </location>
</feature>
<dbReference type="InterPro" id="IPR041602">
    <property type="entry name" value="Quercetinase_C"/>
</dbReference>
<feature type="binding site" evidence="2">
    <location>
        <position position="53"/>
    </location>
    <ligand>
        <name>Fe cation</name>
        <dbReference type="ChEBI" id="CHEBI:24875"/>
    </ligand>
</feature>
<dbReference type="InterPro" id="IPR014710">
    <property type="entry name" value="RmlC-like_jellyroll"/>
</dbReference>
<protein>
    <submittedName>
        <fullName evidence="6">14902_t:CDS:1</fullName>
    </submittedName>
</protein>
<dbReference type="PIRSF" id="PIRSF006232">
    <property type="entry name" value="Pirin"/>
    <property type="match status" value="1"/>
</dbReference>
<evidence type="ECO:0000256" key="3">
    <source>
        <dbReference type="RuleBase" id="RU003457"/>
    </source>
</evidence>
<dbReference type="OrthoDB" id="10261807at2759"/>
<proteinExistence type="inferred from homology"/>
<dbReference type="Proteomes" id="UP000789396">
    <property type="component" value="Unassembled WGS sequence"/>
</dbReference>
<dbReference type="PANTHER" id="PTHR43212">
    <property type="entry name" value="QUERCETIN 2,3-DIOXYGENASE"/>
    <property type="match status" value="1"/>
</dbReference>
<accession>A0A9N8WLE5</accession>
<dbReference type="PANTHER" id="PTHR43212:SF3">
    <property type="entry name" value="QUERCETIN 2,3-DIOXYGENASE"/>
    <property type="match status" value="1"/>
</dbReference>
<evidence type="ECO:0000259" key="5">
    <source>
        <dbReference type="Pfam" id="PF17954"/>
    </source>
</evidence>
<evidence type="ECO:0000256" key="2">
    <source>
        <dbReference type="PIRSR" id="PIRSR006232-1"/>
    </source>
</evidence>
<evidence type="ECO:0000313" key="6">
    <source>
        <dbReference type="EMBL" id="CAG8491147.1"/>
    </source>
</evidence>
<dbReference type="Gene3D" id="2.60.120.10">
    <property type="entry name" value="Jelly Rolls"/>
    <property type="match status" value="2"/>
</dbReference>
<organism evidence="6 7">
    <name type="scientific">Racocetra fulgida</name>
    <dbReference type="NCBI Taxonomy" id="60492"/>
    <lineage>
        <taxon>Eukaryota</taxon>
        <taxon>Fungi</taxon>
        <taxon>Fungi incertae sedis</taxon>
        <taxon>Mucoromycota</taxon>
        <taxon>Glomeromycotina</taxon>
        <taxon>Glomeromycetes</taxon>
        <taxon>Diversisporales</taxon>
        <taxon>Gigasporaceae</taxon>
        <taxon>Racocetra</taxon>
    </lineage>
</organism>
<keyword evidence="2" id="KW-0479">Metal-binding</keyword>
<keyword evidence="7" id="KW-1185">Reference proteome</keyword>
<feature type="binding site" evidence="2">
    <location>
        <position position="16"/>
    </location>
    <ligand>
        <name>Fe cation</name>
        <dbReference type="ChEBI" id="CHEBI:24875"/>
    </ligand>
</feature>
<dbReference type="InterPro" id="IPR003829">
    <property type="entry name" value="Pirin_N_dom"/>
</dbReference>
<dbReference type="SUPFAM" id="SSF51182">
    <property type="entry name" value="RmlC-like cupins"/>
    <property type="match status" value="1"/>
</dbReference>
<dbReference type="InterPro" id="IPR012093">
    <property type="entry name" value="Pirin"/>
</dbReference>
<sequence>VINEDIVQPTTGFGAHPHREFEIFSYIISGELQHKDSGDVQFTSSGTGITHSEYNIHPTLPVHFLQIWVKPDNPKLQPRYQTMTFPEASKTNNLVHIISPVADQDSSTIGINTDFHMYASLLEPGHKVVHTVQGIKEPRRAYIHLTSTGGNLKINGNTTLRQGDGAFVTEVKQGDEIVFESVGDKIAEFVLFDLA</sequence>
<name>A0A9N8WLE5_9GLOM</name>
<feature type="non-terminal residue" evidence="6">
    <location>
        <position position="1"/>
    </location>
</feature>
<feature type="binding site" evidence="2">
    <location>
        <position position="18"/>
    </location>
    <ligand>
        <name>Fe cation</name>
        <dbReference type="ChEBI" id="CHEBI:24875"/>
    </ligand>
</feature>
<comment type="cofactor">
    <cofactor evidence="2">
        <name>Fe cation</name>
        <dbReference type="ChEBI" id="CHEBI:24875"/>
    </cofactor>
    <text evidence="2">Binds 1 Fe cation per subunit.</text>
</comment>
<dbReference type="EMBL" id="CAJVPZ010001379">
    <property type="protein sequence ID" value="CAG8491147.1"/>
    <property type="molecule type" value="Genomic_DNA"/>
</dbReference>
<feature type="binding site" evidence="2">
    <location>
        <position position="51"/>
    </location>
    <ligand>
        <name>Fe cation</name>
        <dbReference type="ChEBI" id="CHEBI:24875"/>
    </ligand>
</feature>
<dbReference type="AlphaFoldDB" id="A0A9N8WLE5"/>
<evidence type="ECO:0000256" key="1">
    <source>
        <dbReference type="ARBA" id="ARBA00008416"/>
    </source>
</evidence>
<feature type="domain" description="Quercetin 2,3-dioxygenase C-terminal cupin" evidence="5">
    <location>
        <begin position="97"/>
        <end position="194"/>
    </location>
</feature>
<reference evidence="6" key="1">
    <citation type="submission" date="2021-06" db="EMBL/GenBank/DDBJ databases">
        <authorList>
            <person name="Kallberg Y."/>
            <person name="Tangrot J."/>
            <person name="Rosling A."/>
        </authorList>
    </citation>
    <scope>NUCLEOTIDE SEQUENCE</scope>
    <source>
        <strain evidence="6">IN212</strain>
    </source>
</reference>
<comment type="caution">
    <text evidence="6">The sequence shown here is derived from an EMBL/GenBank/DDBJ whole genome shotgun (WGS) entry which is preliminary data.</text>
</comment>